<evidence type="ECO:0000256" key="1">
    <source>
        <dbReference type="ARBA" id="ARBA00022737"/>
    </source>
</evidence>
<dbReference type="InterPro" id="IPR002110">
    <property type="entry name" value="Ankyrin_rpt"/>
</dbReference>
<protein>
    <submittedName>
        <fullName evidence="4">Ankyrin repeat-containing protein</fullName>
    </submittedName>
</protein>
<dbReference type="STRING" id="582515.KR51_00004680"/>
<dbReference type="Proteomes" id="UP000016960">
    <property type="component" value="Unassembled WGS sequence"/>
</dbReference>
<dbReference type="SMART" id="SM00248">
    <property type="entry name" value="ANK"/>
    <property type="match status" value="8"/>
</dbReference>
<dbReference type="Gene3D" id="1.25.40.20">
    <property type="entry name" value="Ankyrin repeat-containing domain"/>
    <property type="match status" value="2"/>
</dbReference>
<feature type="repeat" description="ANK" evidence="3">
    <location>
        <begin position="260"/>
        <end position="292"/>
    </location>
</feature>
<dbReference type="SUPFAM" id="SSF48403">
    <property type="entry name" value="Ankyrin repeat"/>
    <property type="match status" value="1"/>
</dbReference>
<dbReference type="AlphaFoldDB" id="U5DQF4"/>
<feature type="repeat" description="ANK" evidence="3">
    <location>
        <begin position="41"/>
        <end position="73"/>
    </location>
</feature>
<evidence type="ECO:0000256" key="2">
    <source>
        <dbReference type="ARBA" id="ARBA00023043"/>
    </source>
</evidence>
<feature type="repeat" description="ANK" evidence="3">
    <location>
        <begin position="75"/>
        <end position="107"/>
    </location>
</feature>
<feature type="repeat" description="ANK" evidence="3">
    <location>
        <begin position="294"/>
        <end position="326"/>
    </location>
</feature>
<evidence type="ECO:0000313" key="5">
    <source>
        <dbReference type="Proteomes" id="UP000016960"/>
    </source>
</evidence>
<keyword evidence="2 3" id="KW-0040">ANK repeat</keyword>
<proteinExistence type="predicted"/>
<dbReference type="OrthoDB" id="9772065at2"/>
<dbReference type="Pfam" id="PF12796">
    <property type="entry name" value="Ank_2"/>
    <property type="match status" value="2"/>
</dbReference>
<organism evidence="4 5">
    <name type="scientific">Rubidibacter lacunae KORDI 51-2</name>
    <dbReference type="NCBI Taxonomy" id="582515"/>
    <lineage>
        <taxon>Bacteria</taxon>
        <taxon>Bacillati</taxon>
        <taxon>Cyanobacteriota</taxon>
        <taxon>Cyanophyceae</taxon>
        <taxon>Oscillatoriophycideae</taxon>
        <taxon>Chroococcales</taxon>
        <taxon>Aphanothecaceae</taxon>
        <taxon>Rubidibacter</taxon>
    </lineage>
</organism>
<keyword evidence="1" id="KW-0677">Repeat</keyword>
<gene>
    <name evidence="4" type="ORF">KR51_00004680</name>
</gene>
<dbReference type="PROSITE" id="PS50088">
    <property type="entry name" value="ANK_REPEAT"/>
    <property type="match status" value="6"/>
</dbReference>
<dbReference type="PROSITE" id="PS50297">
    <property type="entry name" value="ANK_REP_REGION"/>
    <property type="match status" value="5"/>
</dbReference>
<reference evidence="4 5" key="1">
    <citation type="submission" date="2013-05" db="EMBL/GenBank/DDBJ databases">
        <title>Draft genome sequence of Rubidibacter lacunae KORDI 51-2.</title>
        <authorList>
            <person name="Choi D.H."/>
            <person name="Noh J.H."/>
            <person name="Kwon K.-K."/>
            <person name="Lee J.-H."/>
            <person name="Ryu J.-Y."/>
        </authorList>
    </citation>
    <scope>NUCLEOTIDE SEQUENCE [LARGE SCALE GENOMIC DNA]</scope>
    <source>
        <strain evidence="4 5">KORDI 51-2</strain>
    </source>
</reference>
<feature type="repeat" description="ANK" evidence="3">
    <location>
        <begin position="109"/>
        <end position="141"/>
    </location>
</feature>
<evidence type="ECO:0000313" key="4">
    <source>
        <dbReference type="EMBL" id="ERN42849.1"/>
    </source>
</evidence>
<keyword evidence="5" id="KW-1185">Reference proteome</keyword>
<evidence type="ECO:0000256" key="3">
    <source>
        <dbReference type="PROSITE-ProRule" id="PRU00023"/>
    </source>
</evidence>
<feature type="repeat" description="ANK" evidence="3">
    <location>
        <begin position="226"/>
        <end position="258"/>
    </location>
</feature>
<dbReference type="Pfam" id="PF00023">
    <property type="entry name" value="Ank"/>
    <property type="match status" value="2"/>
</dbReference>
<dbReference type="eggNOG" id="COG0666">
    <property type="taxonomic scope" value="Bacteria"/>
</dbReference>
<dbReference type="EMBL" id="ASSJ01000006">
    <property type="protein sequence ID" value="ERN42849.1"/>
    <property type="molecule type" value="Genomic_DNA"/>
</dbReference>
<sequence>MAITDSIPVTTAFEQAIVANDLAAVSEFLQGGVAVNQKNPLGLTPLMVAAGRGYLQLLEILLTAGADVHVLDSRMGASALHKAAQRGIPDGARLLLEAGAFIDLRSAVLGHTPLMDAAWNKQPAMVALLLDRGANTALTTSYGGSLADFIGTSSGAPASSDSPAQEQVIARMRALVEDREARDRQRIAGNRLMAAVQARDLTTLHEALAEGDDVNQRLPSTGTPDDGTTPLLAASLAGETQLVEALLAAGADPHLVDRIMKATPGHKAAYRGHSAVLERLISAGLELDAQGPYNGYSALHDAVWHGHTATVKSLLAAGARPNLVAHNGKTPLDLAIEYGYLEIADLLRSAIDA</sequence>
<comment type="caution">
    <text evidence="4">The sequence shown here is derived from an EMBL/GenBank/DDBJ whole genome shotgun (WGS) entry which is preliminary data.</text>
</comment>
<name>U5DQF4_9CHRO</name>
<dbReference type="PANTHER" id="PTHR24198">
    <property type="entry name" value="ANKYRIN REPEAT AND PROTEIN KINASE DOMAIN-CONTAINING PROTEIN"/>
    <property type="match status" value="1"/>
</dbReference>
<dbReference type="InParanoid" id="U5DQF4"/>
<dbReference type="PANTHER" id="PTHR24198:SF165">
    <property type="entry name" value="ANKYRIN REPEAT-CONTAINING PROTEIN-RELATED"/>
    <property type="match status" value="1"/>
</dbReference>
<accession>U5DQF4</accession>
<dbReference type="InterPro" id="IPR036770">
    <property type="entry name" value="Ankyrin_rpt-contain_sf"/>
</dbReference>